<keyword evidence="3" id="KW-1185">Reference proteome</keyword>
<organism evidence="2 3">
    <name type="scientific">Penicillium chrysogenum</name>
    <name type="common">Penicillium notatum</name>
    <dbReference type="NCBI Taxonomy" id="5076"/>
    <lineage>
        <taxon>Eukaryota</taxon>
        <taxon>Fungi</taxon>
        <taxon>Dikarya</taxon>
        <taxon>Ascomycota</taxon>
        <taxon>Pezizomycotina</taxon>
        <taxon>Eurotiomycetes</taxon>
        <taxon>Eurotiomycetidae</taxon>
        <taxon>Eurotiales</taxon>
        <taxon>Aspergillaceae</taxon>
        <taxon>Penicillium</taxon>
        <taxon>Penicillium chrysogenum species complex</taxon>
    </lineage>
</organism>
<protein>
    <submittedName>
        <fullName evidence="2">Uncharacterized protein</fullName>
    </submittedName>
</protein>
<sequence length="94" mass="10225">MALQKEAEEHTEQLRHQKGVGNSDFDPVGQSLNNALAMLLIQNTDDNNYTTSTPTIKSHIESNILLVSCDEVGFSSKDVDAICNVGQCTKIASM</sequence>
<dbReference type="EMBL" id="JAPVEB010000004">
    <property type="protein sequence ID" value="KAJ5265051.1"/>
    <property type="molecule type" value="Genomic_DNA"/>
</dbReference>
<name>A0ABQ8WEN2_PENCH</name>
<dbReference type="PANTHER" id="PTHR32387:SF0">
    <property type="entry name" value="PROTEIN NO VEIN"/>
    <property type="match status" value="1"/>
</dbReference>
<feature type="region of interest" description="Disordered" evidence="1">
    <location>
        <begin position="1"/>
        <end position="25"/>
    </location>
</feature>
<evidence type="ECO:0000313" key="2">
    <source>
        <dbReference type="EMBL" id="KAJ5265051.1"/>
    </source>
</evidence>
<gene>
    <name evidence="2" type="ORF">N7505_007844</name>
</gene>
<dbReference type="PANTHER" id="PTHR32387">
    <property type="entry name" value="WU:FJ29H11"/>
    <property type="match status" value="1"/>
</dbReference>
<reference evidence="2 3" key="1">
    <citation type="journal article" date="2023" name="IMA Fungus">
        <title>Comparative genomic study of the Penicillium genus elucidates a diverse pangenome and 15 lateral gene transfer events.</title>
        <authorList>
            <person name="Petersen C."/>
            <person name="Sorensen T."/>
            <person name="Nielsen M.R."/>
            <person name="Sondergaard T.E."/>
            <person name="Sorensen J.L."/>
            <person name="Fitzpatrick D.A."/>
            <person name="Frisvad J.C."/>
            <person name="Nielsen K.L."/>
        </authorList>
    </citation>
    <scope>NUCLEOTIDE SEQUENCE [LARGE SCALE GENOMIC DNA]</scope>
    <source>
        <strain evidence="2 3">IBT 3361</strain>
    </source>
</reference>
<feature type="compositionally biased region" description="Basic and acidic residues" evidence="1">
    <location>
        <begin position="1"/>
        <end position="15"/>
    </location>
</feature>
<accession>A0ABQ8WEN2</accession>
<dbReference type="Proteomes" id="UP001220256">
    <property type="component" value="Unassembled WGS sequence"/>
</dbReference>
<dbReference type="InterPro" id="IPR052957">
    <property type="entry name" value="Auxin_embryo_med"/>
</dbReference>
<evidence type="ECO:0000313" key="3">
    <source>
        <dbReference type="Proteomes" id="UP001220256"/>
    </source>
</evidence>
<proteinExistence type="predicted"/>
<evidence type="ECO:0000256" key="1">
    <source>
        <dbReference type="SAM" id="MobiDB-lite"/>
    </source>
</evidence>
<comment type="caution">
    <text evidence="2">The sequence shown here is derived from an EMBL/GenBank/DDBJ whole genome shotgun (WGS) entry which is preliminary data.</text>
</comment>